<accession>A0A6A7B830</accession>
<dbReference type="OrthoDB" id="3880384at2759"/>
<keyword evidence="3" id="KW-1185">Reference proteome</keyword>
<protein>
    <submittedName>
        <fullName evidence="2">Uncharacterized protein</fullName>
    </submittedName>
</protein>
<evidence type="ECO:0000256" key="1">
    <source>
        <dbReference type="SAM" id="MobiDB-lite"/>
    </source>
</evidence>
<name>A0A6A7B830_9PLEO</name>
<feature type="compositionally biased region" description="Basic and acidic residues" evidence="1">
    <location>
        <begin position="188"/>
        <end position="198"/>
    </location>
</feature>
<dbReference type="AlphaFoldDB" id="A0A6A7B830"/>
<dbReference type="EMBL" id="MU006302">
    <property type="protein sequence ID" value="KAF2851392.1"/>
    <property type="molecule type" value="Genomic_DNA"/>
</dbReference>
<dbReference type="Proteomes" id="UP000799423">
    <property type="component" value="Unassembled WGS sequence"/>
</dbReference>
<evidence type="ECO:0000313" key="3">
    <source>
        <dbReference type="Proteomes" id="UP000799423"/>
    </source>
</evidence>
<proteinExistence type="predicted"/>
<sequence length="306" mass="34746">MTPNLLVVTQKAFSPHKWFKRSNSQRTQRTIEEWPTPVPGRYEHIPGRGWYLIATLKDAAAHGSDVKKSDGGPVLPAKSPVAKEYIKLDQPVQVHKSKVLIGRWFLDPDYKMRKRQGVIKNEQGKQIEVGFFQLDDGTWVNCWDHEGNFIPGDPKIRGYRRWCIDAQTKQFRHMLKRDDPNYVRSRHNSRDREQDSHSQDSMSNVLRGSRPNSTRNGPSVPSTRASSIRFGPSAPSSKPPSQRPSRANSPMRNNSIPLEEAKVALRRMAKEQEEAVAAIAAARVRTISKDRVEQIERGRPTARVGG</sequence>
<organism evidence="2 3">
    <name type="scientific">Plenodomus tracheiphilus IPT5</name>
    <dbReference type="NCBI Taxonomy" id="1408161"/>
    <lineage>
        <taxon>Eukaryota</taxon>
        <taxon>Fungi</taxon>
        <taxon>Dikarya</taxon>
        <taxon>Ascomycota</taxon>
        <taxon>Pezizomycotina</taxon>
        <taxon>Dothideomycetes</taxon>
        <taxon>Pleosporomycetidae</taxon>
        <taxon>Pleosporales</taxon>
        <taxon>Pleosporineae</taxon>
        <taxon>Leptosphaeriaceae</taxon>
        <taxon>Plenodomus</taxon>
    </lineage>
</organism>
<feature type="region of interest" description="Disordered" evidence="1">
    <location>
        <begin position="175"/>
        <end position="259"/>
    </location>
</feature>
<evidence type="ECO:0000313" key="2">
    <source>
        <dbReference type="EMBL" id="KAF2851392.1"/>
    </source>
</evidence>
<reference evidence="2" key="1">
    <citation type="submission" date="2020-01" db="EMBL/GenBank/DDBJ databases">
        <authorList>
            <consortium name="DOE Joint Genome Institute"/>
            <person name="Haridas S."/>
            <person name="Albert R."/>
            <person name="Binder M."/>
            <person name="Bloem J."/>
            <person name="Labutti K."/>
            <person name="Salamov A."/>
            <person name="Andreopoulos B."/>
            <person name="Baker S.E."/>
            <person name="Barry K."/>
            <person name="Bills G."/>
            <person name="Bluhm B.H."/>
            <person name="Cannon C."/>
            <person name="Castanera R."/>
            <person name="Culley D.E."/>
            <person name="Daum C."/>
            <person name="Ezra D."/>
            <person name="Gonzalez J.B."/>
            <person name="Henrissat B."/>
            <person name="Kuo A."/>
            <person name="Liang C."/>
            <person name="Lipzen A."/>
            <person name="Lutzoni F."/>
            <person name="Magnuson J."/>
            <person name="Mondo S."/>
            <person name="Nolan M."/>
            <person name="Ohm R."/>
            <person name="Pangilinan J."/>
            <person name="Park H.-J."/>
            <person name="Ramirez L."/>
            <person name="Alfaro M."/>
            <person name="Sun H."/>
            <person name="Tritt A."/>
            <person name="Yoshinaga Y."/>
            <person name="Zwiers L.-H."/>
            <person name="Turgeon B.G."/>
            <person name="Goodwin S.B."/>
            <person name="Spatafora J.W."/>
            <person name="Crous P.W."/>
            <person name="Grigoriev I.V."/>
        </authorList>
    </citation>
    <scope>NUCLEOTIDE SEQUENCE</scope>
    <source>
        <strain evidence="2">IPT5</strain>
    </source>
</reference>
<feature type="compositionally biased region" description="Polar residues" evidence="1">
    <location>
        <begin position="199"/>
        <end position="226"/>
    </location>
</feature>
<gene>
    <name evidence="2" type="ORF">T440DRAFT_62746</name>
</gene>